<keyword evidence="4" id="KW-1185">Reference proteome</keyword>
<feature type="signal peptide" evidence="1">
    <location>
        <begin position="1"/>
        <end position="25"/>
    </location>
</feature>
<name>A0A099F2V5_9RHOB</name>
<keyword evidence="1" id="KW-0732">Signal</keyword>
<organism evidence="2 4">
    <name type="scientific">Paracoccus halophilus</name>
    <dbReference type="NCBI Taxonomy" id="376733"/>
    <lineage>
        <taxon>Bacteria</taxon>
        <taxon>Pseudomonadati</taxon>
        <taxon>Pseudomonadota</taxon>
        <taxon>Alphaproteobacteria</taxon>
        <taxon>Rhodobacterales</taxon>
        <taxon>Paracoccaceae</taxon>
        <taxon>Paracoccus</taxon>
    </lineage>
</organism>
<dbReference type="EMBL" id="FOJO01000001">
    <property type="protein sequence ID" value="SFA39668.1"/>
    <property type="molecule type" value="Genomic_DNA"/>
</dbReference>
<dbReference type="EMBL" id="JRKN01000008">
    <property type="protein sequence ID" value="KGJ05000.1"/>
    <property type="molecule type" value="Genomic_DNA"/>
</dbReference>
<evidence type="ECO:0000313" key="5">
    <source>
        <dbReference type="Proteomes" id="UP000182312"/>
    </source>
</evidence>
<dbReference type="STRING" id="376733.SAMN04487972_101333"/>
<reference evidence="2 4" key="2">
    <citation type="submission" date="2014-10" db="EMBL/GenBank/DDBJ databases">
        <title>Paracoccus sanguinis sp. nov., isolated from clinical specimens of New York State patients.</title>
        <authorList>
            <person name="Mingle L.A."/>
            <person name="Cole J.A."/>
            <person name="Lapierre P."/>
            <person name="Musser K.A."/>
        </authorList>
    </citation>
    <scope>NUCLEOTIDE SEQUENCE [LARGE SCALE GENOMIC DNA]</scope>
    <source>
        <strain evidence="2 4">JCM 14014</strain>
    </source>
</reference>
<evidence type="ECO:0000313" key="2">
    <source>
        <dbReference type="EMBL" id="KGJ05000.1"/>
    </source>
</evidence>
<feature type="chain" id="PRO_5010409375" evidence="1">
    <location>
        <begin position="26"/>
        <end position="114"/>
    </location>
</feature>
<sequence>MNRRAVLKSGPAVALAACVPLPAAAGETGVEKAYRAFIAHREWAEATDLSDDEIDASNVKAEEMLRDLVAIPPERPADTAIKFLVVTMDYEALYGNPYRERLEAEVRALIRGAA</sequence>
<dbReference type="Proteomes" id="UP000182312">
    <property type="component" value="Unassembled WGS sequence"/>
</dbReference>
<dbReference type="RefSeq" id="WP_036740145.1">
    <property type="nucleotide sequence ID" value="NZ_FOJO01000001.1"/>
</dbReference>
<protein>
    <submittedName>
        <fullName evidence="2">Uncharacterized protein</fullName>
    </submittedName>
</protein>
<evidence type="ECO:0000256" key="1">
    <source>
        <dbReference type="SAM" id="SignalP"/>
    </source>
</evidence>
<evidence type="ECO:0000313" key="4">
    <source>
        <dbReference type="Proteomes" id="UP000029846"/>
    </source>
</evidence>
<gene>
    <name evidence="2" type="ORF">IT41_08250</name>
    <name evidence="3" type="ORF">SAMN04487972_101333</name>
</gene>
<dbReference type="Proteomes" id="UP000029846">
    <property type="component" value="Unassembled WGS sequence"/>
</dbReference>
<proteinExistence type="predicted"/>
<dbReference type="AlphaFoldDB" id="A0A099F2V5"/>
<accession>A0A099F2V5</accession>
<evidence type="ECO:0000313" key="3">
    <source>
        <dbReference type="EMBL" id="SFA39668.1"/>
    </source>
</evidence>
<reference evidence="3 5" key="3">
    <citation type="submission" date="2016-10" db="EMBL/GenBank/DDBJ databases">
        <authorList>
            <person name="de Groot N.N."/>
        </authorList>
    </citation>
    <scope>NUCLEOTIDE SEQUENCE [LARGE SCALE GENOMIC DNA]</scope>
    <source>
        <strain evidence="3 5">CGMCC 1.6117</strain>
    </source>
</reference>
<reference evidence="2 4" key="1">
    <citation type="submission" date="2014-09" db="EMBL/GenBank/DDBJ databases">
        <authorList>
            <person name="McGinnis J.M."/>
            <person name="Wolfgang W.J."/>
        </authorList>
    </citation>
    <scope>NUCLEOTIDE SEQUENCE [LARGE SCALE GENOMIC DNA]</scope>
    <source>
        <strain evidence="2 4">JCM 14014</strain>
    </source>
</reference>